<dbReference type="AlphaFoldDB" id="A0AAN0K6M3"/>
<dbReference type="Pfam" id="PF03480">
    <property type="entry name" value="DctP"/>
    <property type="match status" value="1"/>
</dbReference>
<name>A0AAN0K6M3_9ACTN</name>
<dbReference type="PIRSF" id="PIRSF006470">
    <property type="entry name" value="DctB"/>
    <property type="match status" value="1"/>
</dbReference>
<dbReference type="InterPro" id="IPR038404">
    <property type="entry name" value="TRAP_DctP_sf"/>
</dbReference>
<reference evidence="3" key="1">
    <citation type="journal article" date="2024" name="Int. J. Syst. Evol. Microbiol.">
        <title>Brooklawnia propionicigenes sp. nov., a facultatively anaerobic, propionate-producing bacterium isolated from a methanogenic reactor treating waste from cattle farms.</title>
        <authorList>
            <person name="Akita Y."/>
            <person name="Ueki A."/>
            <person name="Tonouchi A."/>
            <person name="Sugawara Y."/>
            <person name="Honma S."/>
            <person name="Kaku N."/>
            <person name="Ueki K."/>
        </authorList>
    </citation>
    <scope>NUCLEOTIDE SEQUENCE</scope>
    <source>
        <strain evidence="3">SH051</strain>
    </source>
</reference>
<protein>
    <submittedName>
        <fullName evidence="3">TRAP transporter substrate-binding protein</fullName>
    </submittedName>
</protein>
<dbReference type="Proteomes" id="UP001431656">
    <property type="component" value="Chromosome"/>
</dbReference>
<keyword evidence="1 2" id="KW-0732">Signal</keyword>
<evidence type="ECO:0000313" key="4">
    <source>
        <dbReference type="Proteomes" id="UP001431656"/>
    </source>
</evidence>
<dbReference type="InterPro" id="IPR004682">
    <property type="entry name" value="TRAP_DctP"/>
</dbReference>
<dbReference type="PANTHER" id="PTHR33376:SF2">
    <property type="entry name" value="DICARBOXYLATE-BINDING PERIPLASMIC PROTEIN"/>
    <property type="match status" value="1"/>
</dbReference>
<dbReference type="NCBIfam" id="NF037995">
    <property type="entry name" value="TRAP_S1"/>
    <property type="match status" value="1"/>
</dbReference>
<organism evidence="3 4">
    <name type="scientific">Brooklawnia propionicigenes</name>
    <dbReference type="NCBI Taxonomy" id="3041175"/>
    <lineage>
        <taxon>Bacteria</taxon>
        <taxon>Bacillati</taxon>
        <taxon>Actinomycetota</taxon>
        <taxon>Actinomycetes</taxon>
        <taxon>Propionibacteriales</taxon>
        <taxon>Propionibacteriaceae</taxon>
        <taxon>Brooklawnia</taxon>
    </lineage>
</organism>
<dbReference type="PROSITE" id="PS51257">
    <property type="entry name" value="PROKAR_LIPOPROTEIN"/>
    <property type="match status" value="1"/>
</dbReference>
<feature type="signal peptide" evidence="2">
    <location>
        <begin position="1"/>
        <end position="20"/>
    </location>
</feature>
<dbReference type="PANTHER" id="PTHR33376">
    <property type="match status" value="1"/>
</dbReference>
<evidence type="ECO:0000313" key="3">
    <source>
        <dbReference type="EMBL" id="BEH02065.1"/>
    </source>
</evidence>
<dbReference type="CDD" id="cd13671">
    <property type="entry name" value="PBP2_TRAP_SBP_like_3"/>
    <property type="match status" value="1"/>
</dbReference>
<dbReference type="InterPro" id="IPR018389">
    <property type="entry name" value="DctP_fam"/>
</dbReference>
<proteinExistence type="predicted"/>
<dbReference type="GO" id="GO:0030246">
    <property type="term" value="F:carbohydrate binding"/>
    <property type="evidence" value="ECO:0007669"/>
    <property type="project" value="TreeGrafter"/>
</dbReference>
<dbReference type="Gene3D" id="3.40.190.170">
    <property type="entry name" value="Bacterial extracellular solute-binding protein, family 7"/>
    <property type="match status" value="1"/>
</dbReference>
<keyword evidence="4" id="KW-1185">Reference proteome</keyword>
<dbReference type="EMBL" id="AP028056">
    <property type="protein sequence ID" value="BEH02065.1"/>
    <property type="molecule type" value="Genomic_DNA"/>
</dbReference>
<gene>
    <name evidence="3" type="ORF">brsh051_13460</name>
</gene>
<dbReference type="NCBIfam" id="TIGR00787">
    <property type="entry name" value="dctP"/>
    <property type="match status" value="1"/>
</dbReference>
<dbReference type="RefSeq" id="WP_286268373.1">
    <property type="nucleotide sequence ID" value="NZ_AP028056.1"/>
</dbReference>
<dbReference type="GO" id="GO:0055085">
    <property type="term" value="P:transmembrane transport"/>
    <property type="evidence" value="ECO:0007669"/>
    <property type="project" value="InterPro"/>
</dbReference>
<evidence type="ECO:0000256" key="1">
    <source>
        <dbReference type="ARBA" id="ARBA00022729"/>
    </source>
</evidence>
<sequence>MKLSKVVLTGIAGLMSLALAACGGSSNGGSGGGGSQTVFKLAFNQTEEHPQYKAAVDFGKKLEEATDGRYSVRVYPNEQLGTQSDVVQNLSNGTVEMMYIGGPVMEGFNSDFIVYNLPYMFAGYDAQQQIFNDEELNKDLFTSIEGSKNITVLTALYAGVRNVYNSKHAVVTPSDLQGLKIRVQQSDSQVSMIESMGAIASPMGQGDVYSALQTGVLDGAENNETVYHQLKHDEVAKFYSFTKHLMIPDYLLISTKALEGMDDADREAFVGLVPELREEANTGFLEFAKESRAASESGGAQFNEDVDVDAFKALVQPMVESAVSANDVRKALYDAVQAANAAHPA</sequence>
<feature type="chain" id="PRO_5042820230" evidence="2">
    <location>
        <begin position="21"/>
        <end position="345"/>
    </location>
</feature>
<accession>A0AAN0K6M3</accession>
<evidence type="ECO:0000256" key="2">
    <source>
        <dbReference type="SAM" id="SignalP"/>
    </source>
</evidence>
<dbReference type="KEGG" id="broo:brsh051_13460"/>
<dbReference type="GO" id="GO:0030288">
    <property type="term" value="C:outer membrane-bounded periplasmic space"/>
    <property type="evidence" value="ECO:0007669"/>
    <property type="project" value="InterPro"/>
</dbReference>